<dbReference type="KEGG" id="ncc:104947057"/>
<organism evidence="2 3">
    <name type="scientific">Notothenia coriiceps</name>
    <name type="common">black rockcod</name>
    <dbReference type="NCBI Taxonomy" id="8208"/>
    <lineage>
        <taxon>Eukaryota</taxon>
        <taxon>Metazoa</taxon>
        <taxon>Chordata</taxon>
        <taxon>Craniata</taxon>
        <taxon>Vertebrata</taxon>
        <taxon>Euteleostomi</taxon>
        <taxon>Actinopterygii</taxon>
        <taxon>Neopterygii</taxon>
        <taxon>Teleostei</taxon>
        <taxon>Neoteleostei</taxon>
        <taxon>Acanthomorphata</taxon>
        <taxon>Eupercaria</taxon>
        <taxon>Perciformes</taxon>
        <taxon>Notothenioidei</taxon>
        <taxon>Nototheniidae</taxon>
        <taxon>Notothenia</taxon>
    </lineage>
</organism>
<dbReference type="InterPro" id="IPR009060">
    <property type="entry name" value="UBA-like_sf"/>
</dbReference>
<dbReference type="CTD" id="553516"/>
<keyword evidence="2" id="KW-1185">Reference proteome</keyword>
<name>A0A6I9NAI8_9TELE</name>
<protein>
    <submittedName>
        <fullName evidence="3">Tyrosyl-DNA phosphodiesterase 2</fullName>
    </submittedName>
</protein>
<dbReference type="SUPFAM" id="SSF46934">
    <property type="entry name" value="UBA-like"/>
    <property type="match status" value="1"/>
</dbReference>
<accession>A0A6I9NAI8</accession>
<proteinExistence type="predicted"/>
<dbReference type="RefSeq" id="XP_010771295.1">
    <property type="nucleotide sequence ID" value="XM_010772993.1"/>
</dbReference>
<evidence type="ECO:0000256" key="1">
    <source>
        <dbReference type="SAM" id="MobiDB-lite"/>
    </source>
</evidence>
<dbReference type="Pfam" id="PF14555">
    <property type="entry name" value="UBA_4"/>
    <property type="match status" value="1"/>
</dbReference>
<dbReference type="Gene3D" id="1.10.8.10">
    <property type="entry name" value="DNA helicase RuvA subunit, C-terminal domain"/>
    <property type="match status" value="1"/>
</dbReference>
<dbReference type="AlphaFoldDB" id="A0A6I9NAI8"/>
<reference evidence="3" key="1">
    <citation type="submission" date="2025-08" db="UniProtKB">
        <authorList>
            <consortium name="RefSeq"/>
        </authorList>
    </citation>
    <scope>IDENTIFICATION</scope>
    <source>
        <tissue evidence="3">Muscle</tissue>
    </source>
</reference>
<sequence>MASTSASEKPSVSNVEENRSRLCSEFAAITGADSAVAQCYLVENEWEMQKAMNSFFEADLENVFEEDMSEDSESSSKRKRQKMEEKPPAEWLVSCLLSRH</sequence>
<evidence type="ECO:0000313" key="2">
    <source>
        <dbReference type="Proteomes" id="UP000504611"/>
    </source>
</evidence>
<feature type="region of interest" description="Disordered" evidence="1">
    <location>
        <begin position="66"/>
        <end position="88"/>
    </location>
</feature>
<dbReference type="GeneID" id="104947057"/>
<dbReference type="Proteomes" id="UP000504611">
    <property type="component" value="Unplaced"/>
</dbReference>
<gene>
    <name evidence="3" type="primary">tdp2b</name>
</gene>
<evidence type="ECO:0000313" key="3">
    <source>
        <dbReference type="RefSeq" id="XP_010771295.1"/>
    </source>
</evidence>
<dbReference type="OrthoDB" id="46529at2759"/>